<name>A0A1J1I3W4_9DIPT</name>
<gene>
    <name evidence="1" type="ORF">CLUMA_CG007091</name>
</gene>
<organism evidence="1 2">
    <name type="scientific">Clunio marinus</name>
    <dbReference type="NCBI Taxonomy" id="568069"/>
    <lineage>
        <taxon>Eukaryota</taxon>
        <taxon>Metazoa</taxon>
        <taxon>Ecdysozoa</taxon>
        <taxon>Arthropoda</taxon>
        <taxon>Hexapoda</taxon>
        <taxon>Insecta</taxon>
        <taxon>Pterygota</taxon>
        <taxon>Neoptera</taxon>
        <taxon>Endopterygota</taxon>
        <taxon>Diptera</taxon>
        <taxon>Nematocera</taxon>
        <taxon>Chironomoidea</taxon>
        <taxon>Chironomidae</taxon>
        <taxon>Clunio</taxon>
    </lineage>
</organism>
<accession>A0A1J1I3W4</accession>
<proteinExistence type="predicted"/>
<evidence type="ECO:0000313" key="1">
    <source>
        <dbReference type="EMBL" id="CRK93558.1"/>
    </source>
</evidence>
<reference evidence="1 2" key="1">
    <citation type="submission" date="2015-04" db="EMBL/GenBank/DDBJ databases">
        <authorList>
            <person name="Syromyatnikov M.Y."/>
            <person name="Popov V.N."/>
        </authorList>
    </citation>
    <scope>NUCLEOTIDE SEQUENCE [LARGE SCALE GENOMIC DNA]</scope>
</reference>
<dbReference type="AlphaFoldDB" id="A0A1J1I3W4"/>
<dbReference type="EMBL" id="CVRI01000037">
    <property type="protein sequence ID" value="CRK93558.1"/>
    <property type="molecule type" value="Genomic_DNA"/>
</dbReference>
<protein>
    <submittedName>
        <fullName evidence="1">CLUMA_CG007091, isoform A</fullName>
    </submittedName>
</protein>
<evidence type="ECO:0000313" key="2">
    <source>
        <dbReference type="Proteomes" id="UP000183832"/>
    </source>
</evidence>
<sequence length="247" mass="26820">MVMKLEKPFNSKKRTEIQYNNSTLTALTMKLLHLFLVVIIAEKVFSDEGNSCSSPPLPFSPKSTGNQKKINEIIASVNVVNQILFTVLDSIFDQIAIETASSADYLSGVITQQIDPADYPISCIAEALIQMYQFVFSTYGTIVDTAIAAKAKSTGNQKKINEIIASVNVVNEILYSALQSIVDQIATETASSAEYLSGVMTKDVDPADYPISCIAGALIQLFQFVFNTYGTIEDTAIAAKASMEAMP</sequence>
<keyword evidence="2" id="KW-1185">Reference proteome</keyword>
<dbReference type="Proteomes" id="UP000183832">
    <property type="component" value="Unassembled WGS sequence"/>
</dbReference>